<keyword evidence="7" id="KW-1185">Reference proteome</keyword>
<dbReference type="Gene3D" id="3.40.390.10">
    <property type="entry name" value="Collagenase (Catalytic Domain)"/>
    <property type="match status" value="1"/>
</dbReference>
<protein>
    <submittedName>
        <fullName evidence="6">Matrixin</fullName>
    </submittedName>
</protein>
<sequence length="212" mass="23308">MPVKPKEVLSVSEKIIKHFTIAFLVSFILLLGGSIKASAVAPITPHGTARFESATATIDTTNNSVRYQKIWDKAVQAWNQTGVFEFVPTTDSDAQVTTSTNSGLGGAYTGMTYITTGSDGYIQHTESELNPQTLKVYRYSTSEMVNVAEHELGHSIGLLHNPNRASVMFAANRYYSIQAVDSKSVQQLYTTQADRIAISNKKIIFRDPVNIK</sequence>
<evidence type="ECO:0000259" key="5">
    <source>
        <dbReference type="SMART" id="SM00235"/>
    </source>
</evidence>
<keyword evidence="3" id="KW-0378">Hydrolase</keyword>
<reference evidence="6 7" key="1">
    <citation type="journal article" date="2015" name="Genome Announc.">
        <title>Expanding the biotechnology potential of lactobacilli through comparative genomics of 213 strains and associated genera.</title>
        <authorList>
            <person name="Sun Z."/>
            <person name="Harris H.M."/>
            <person name="McCann A."/>
            <person name="Guo C."/>
            <person name="Argimon S."/>
            <person name="Zhang W."/>
            <person name="Yang X."/>
            <person name="Jeffery I.B."/>
            <person name="Cooney J.C."/>
            <person name="Kagawa T.F."/>
            <person name="Liu W."/>
            <person name="Song Y."/>
            <person name="Salvetti E."/>
            <person name="Wrobel A."/>
            <person name="Rasinkangas P."/>
            <person name="Parkhill J."/>
            <person name="Rea M.C."/>
            <person name="O'Sullivan O."/>
            <person name="Ritari J."/>
            <person name="Douillard F.P."/>
            <person name="Paul Ross R."/>
            <person name="Yang R."/>
            <person name="Briner A.E."/>
            <person name="Felis G.E."/>
            <person name="de Vos W.M."/>
            <person name="Barrangou R."/>
            <person name="Klaenhammer T.R."/>
            <person name="Caufield P.W."/>
            <person name="Cui Y."/>
            <person name="Zhang H."/>
            <person name="O'Toole P.W."/>
        </authorList>
    </citation>
    <scope>NUCLEOTIDE SEQUENCE [LARGE SCALE GENOMIC DNA]</scope>
    <source>
        <strain evidence="6 7">DSM 19906</strain>
    </source>
</reference>
<dbReference type="GO" id="GO:0006508">
    <property type="term" value="P:proteolysis"/>
    <property type="evidence" value="ECO:0007669"/>
    <property type="project" value="UniProtKB-KW"/>
</dbReference>
<proteinExistence type="predicted"/>
<evidence type="ECO:0000256" key="3">
    <source>
        <dbReference type="ARBA" id="ARBA00022801"/>
    </source>
</evidence>
<evidence type="ECO:0000256" key="4">
    <source>
        <dbReference type="ARBA" id="ARBA00022833"/>
    </source>
</evidence>
<dbReference type="GO" id="GO:0008270">
    <property type="term" value="F:zinc ion binding"/>
    <property type="evidence" value="ECO:0007669"/>
    <property type="project" value="InterPro"/>
</dbReference>
<dbReference type="AlphaFoldDB" id="A0A0R1NR64"/>
<dbReference type="Proteomes" id="UP000051439">
    <property type="component" value="Unassembled WGS sequence"/>
</dbReference>
<dbReference type="PATRIC" id="fig|1423766.4.peg.2322"/>
<gene>
    <name evidence="6" type="ORF">FC98_GL002240</name>
</gene>
<name>A0A0R1NR64_9LACO</name>
<dbReference type="SUPFAM" id="SSF55486">
    <property type="entry name" value="Metalloproteases ('zincins'), catalytic domain"/>
    <property type="match status" value="1"/>
</dbReference>
<dbReference type="InterPro" id="IPR006026">
    <property type="entry name" value="Peptidase_Metallo"/>
</dbReference>
<keyword evidence="2" id="KW-0479">Metal-binding</keyword>
<keyword evidence="1" id="KW-0645">Protease</keyword>
<dbReference type="EMBL" id="AZEB01000005">
    <property type="protein sequence ID" value="KRL22641.1"/>
    <property type="molecule type" value="Genomic_DNA"/>
</dbReference>
<dbReference type="GO" id="GO:0031012">
    <property type="term" value="C:extracellular matrix"/>
    <property type="evidence" value="ECO:0007669"/>
    <property type="project" value="InterPro"/>
</dbReference>
<evidence type="ECO:0000313" key="6">
    <source>
        <dbReference type="EMBL" id="KRL22641.1"/>
    </source>
</evidence>
<accession>A0A0R1NR64</accession>
<evidence type="ECO:0000313" key="7">
    <source>
        <dbReference type="Proteomes" id="UP000051439"/>
    </source>
</evidence>
<dbReference type="GO" id="GO:0004222">
    <property type="term" value="F:metalloendopeptidase activity"/>
    <property type="evidence" value="ECO:0007669"/>
    <property type="project" value="InterPro"/>
</dbReference>
<dbReference type="InterPro" id="IPR001818">
    <property type="entry name" value="Pept_M10_metallopeptidase"/>
</dbReference>
<dbReference type="InterPro" id="IPR024079">
    <property type="entry name" value="MetalloPept_cat_dom_sf"/>
</dbReference>
<organism evidence="6 7">
    <name type="scientific">Lentilactobacillus kisonensis DSM 19906 = JCM 15041</name>
    <dbReference type="NCBI Taxonomy" id="1423766"/>
    <lineage>
        <taxon>Bacteria</taxon>
        <taxon>Bacillati</taxon>
        <taxon>Bacillota</taxon>
        <taxon>Bacilli</taxon>
        <taxon>Lactobacillales</taxon>
        <taxon>Lactobacillaceae</taxon>
        <taxon>Lentilactobacillus</taxon>
    </lineage>
</organism>
<keyword evidence="4" id="KW-0862">Zinc</keyword>
<evidence type="ECO:0000256" key="1">
    <source>
        <dbReference type="ARBA" id="ARBA00022670"/>
    </source>
</evidence>
<dbReference type="SMART" id="SM00235">
    <property type="entry name" value="ZnMc"/>
    <property type="match status" value="1"/>
</dbReference>
<comment type="caution">
    <text evidence="6">The sequence shown here is derived from an EMBL/GenBank/DDBJ whole genome shotgun (WGS) entry which is preliminary data.</text>
</comment>
<dbReference type="Pfam" id="PF00413">
    <property type="entry name" value="Peptidase_M10"/>
    <property type="match status" value="1"/>
</dbReference>
<feature type="domain" description="Peptidase metallopeptidase" evidence="5">
    <location>
        <begin position="45"/>
        <end position="191"/>
    </location>
</feature>
<evidence type="ECO:0000256" key="2">
    <source>
        <dbReference type="ARBA" id="ARBA00022723"/>
    </source>
</evidence>